<evidence type="ECO:0000313" key="11">
    <source>
        <dbReference type="Proteomes" id="UP000694867"/>
    </source>
</evidence>
<evidence type="ECO:0000256" key="3">
    <source>
        <dbReference type="SAM" id="Coils"/>
    </source>
</evidence>
<dbReference type="GeneID" id="100904132"/>
<dbReference type="GO" id="GO:0016020">
    <property type="term" value="C:membrane"/>
    <property type="evidence" value="ECO:0007669"/>
    <property type="project" value="UniProtKB-SubCell"/>
</dbReference>
<feature type="transmembrane region" description="Helical" evidence="4">
    <location>
        <begin position="997"/>
        <end position="1018"/>
    </location>
</feature>
<gene>
    <name evidence="12" type="primary">LOC100904132</name>
</gene>
<comment type="subcellular location">
    <subcellularLocation>
        <location evidence="1">Membrane</location>
        <topology evidence="1">Multi-pass membrane protein</topology>
    </subcellularLocation>
</comment>
<dbReference type="Gene3D" id="2.130.10.10">
    <property type="entry name" value="YVTN repeat-like/Quinoprotein amine dehydrogenase"/>
    <property type="match status" value="1"/>
</dbReference>
<dbReference type="GO" id="GO:0034464">
    <property type="term" value="C:BBSome"/>
    <property type="evidence" value="ECO:0007669"/>
    <property type="project" value="TreeGrafter"/>
</dbReference>
<dbReference type="InterPro" id="IPR036322">
    <property type="entry name" value="WD40_repeat_dom_sf"/>
</dbReference>
<keyword evidence="2 4" id="KW-0472">Membrane</keyword>
<dbReference type="PANTHER" id="PTHR16074">
    <property type="entry name" value="BARDET-BIEDL SYNDROME 7 PROTEIN"/>
    <property type="match status" value="1"/>
</dbReference>
<dbReference type="GO" id="GO:0036064">
    <property type="term" value="C:ciliary basal body"/>
    <property type="evidence" value="ECO:0007669"/>
    <property type="project" value="TreeGrafter"/>
</dbReference>
<keyword evidence="4" id="KW-1133">Transmembrane helix</keyword>
<organism evidence="11 12">
    <name type="scientific">Galendromus occidentalis</name>
    <name type="common">western predatory mite</name>
    <dbReference type="NCBI Taxonomy" id="34638"/>
    <lineage>
        <taxon>Eukaryota</taxon>
        <taxon>Metazoa</taxon>
        <taxon>Ecdysozoa</taxon>
        <taxon>Arthropoda</taxon>
        <taxon>Chelicerata</taxon>
        <taxon>Arachnida</taxon>
        <taxon>Acari</taxon>
        <taxon>Parasitiformes</taxon>
        <taxon>Mesostigmata</taxon>
        <taxon>Gamasina</taxon>
        <taxon>Phytoseioidea</taxon>
        <taxon>Phytoseiidae</taxon>
        <taxon>Typhlodrominae</taxon>
        <taxon>Galendromus</taxon>
    </lineage>
</organism>
<dbReference type="Pfam" id="PF23349">
    <property type="entry name" value="BBS7_hp"/>
    <property type="match status" value="1"/>
</dbReference>
<dbReference type="InterPro" id="IPR015943">
    <property type="entry name" value="WD40/YVTN_repeat-like_dom_sf"/>
</dbReference>
<dbReference type="SUPFAM" id="SSF50978">
    <property type="entry name" value="WD40 repeat-like"/>
    <property type="match status" value="1"/>
</dbReference>
<dbReference type="InterPro" id="IPR056334">
    <property type="entry name" value="BBS7_GAE_dom"/>
</dbReference>
<dbReference type="PROSITE" id="PS00236">
    <property type="entry name" value="NEUROTR_ION_CHANNEL"/>
    <property type="match status" value="1"/>
</dbReference>
<dbReference type="InterPro" id="IPR056333">
    <property type="entry name" value="BBS7_pf_dom"/>
</dbReference>
<evidence type="ECO:0000256" key="4">
    <source>
        <dbReference type="SAM" id="Phobius"/>
    </source>
</evidence>
<feature type="transmembrane region" description="Helical" evidence="4">
    <location>
        <begin position="966"/>
        <end position="985"/>
    </location>
</feature>
<evidence type="ECO:0000259" key="6">
    <source>
        <dbReference type="Pfam" id="PF02932"/>
    </source>
</evidence>
<evidence type="ECO:0000256" key="1">
    <source>
        <dbReference type="ARBA" id="ARBA00004141"/>
    </source>
</evidence>
<dbReference type="InterPro" id="IPR038050">
    <property type="entry name" value="Neuro_actylchol_rec"/>
</dbReference>
<evidence type="ECO:0000259" key="8">
    <source>
        <dbReference type="Pfam" id="PF23360"/>
    </source>
</evidence>
<evidence type="ECO:0000259" key="5">
    <source>
        <dbReference type="Pfam" id="PF02931"/>
    </source>
</evidence>
<accession>A0AAJ7SEI7</accession>
<dbReference type="GO" id="GO:0008104">
    <property type="term" value="P:intracellular protein localization"/>
    <property type="evidence" value="ECO:0007669"/>
    <property type="project" value="TreeGrafter"/>
</dbReference>
<dbReference type="GO" id="GO:0043005">
    <property type="term" value="C:neuron projection"/>
    <property type="evidence" value="ECO:0007669"/>
    <property type="project" value="TreeGrafter"/>
</dbReference>
<dbReference type="PANTHER" id="PTHR16074:SF4">
    <property type="entry name" value="BARDET-BIEDL SYNDROME 7 PROTEIN"/>
    <property type="match status" value="1"/>
</dbReference>
<feature type="domain" description="BBS7 helical hairpin" evidence="7">
    <location>
        <begin position="603"/>
        <end position="715"/>
    </location>
</feature>
<dbReference type="Proteomes" id="UP000694867">
    <property type="component" value="Unplaced"/>
</dbReference>
<dbReference type="GO" id="GO:0005930">
    <property type="term" value="C:axoneme"/>
    <property type="evidence" value="ECO:0007669"/>
    <property type="project" value="TreeGrafter"/>
</dbReference>
<dbReference type="InterPro" id="IPR006202">
    <property type="entry name" value="Neur_chan_lig-bd"/>
</dbReference>
<protein>
    <submittedName>
        <fullName evidence="12">Bardet-Biedl syndrome 7 protein</fullName>
    </submittedName>
</protein>
<dbReference type="Gene3D" id="2.70.170.10">
    <property type="entry name" value="Neurotransmitter-gated ion-channel ligand-binding domain"/>
    <property type="match status" value="1"/>
</dbReference>
<dbReference type="Pfam" id="PF23361">
    <property type="entry name" value="BBS7_pf"/>
    <property type="match status" value="1"/>
</dbReference>
<feature type="coiled-coil region" evidence="3">
    <location>
        <begin position="339"/>
        <end position="373"/>
    </location>
</feature>
<keyword evidence="3" id="KW-0175">Coiled coil</keyword>
<dbReference type="InterPro" id="IPR036719">
    <property type="entry name" value="Neuro-gated_channel_TM_sf"/>
</dbReference>
<keyword evidence="4" id="KW-0812">Transmembrane</keyword>
<dbReference type="InterPro" id="IPR036734">
    <property type="entry name" value="Neur_chan_lig-bd_sf"/>
</dbReference>
<feature type="domain" description="Neurotransmitter-gated ion-channel ligand-binding" evidence="5">
    <location>
        <begin position="726"/>
        <end position="883"/>
    </location>
</feature>
<dbReference type="AlphaFoldDB" id="A0AAJ7SEI7"/>
<dbReference type="GO" id="GO:0060271">
    <property type="term" value="P:cilium assembly"/>
    <property type="evidence" value="ECO:0007669"/>
    <property type="project" value="TreeGrafter"/>
</dbReference>
<dbReference type="RefSeq" id="XP_028967281.1">
    <property type="nucleotide sequence ID" value="XM_029111448.1"/>
</dbReference>
<feature type="domain" description="BBS7 beta-propeller" evidence="10">
    <location>
        <begin position="22"/>
        <end position="324"/>
    </location>
</feature>
<proteinExistence type="predicted"/>
<feature type="domain" description="BBS7 GAE" evidence="8">
    <location>
        <begin position="382"/>
        <end position="490"/>
    </location>
</feature>
<evidence type="ECO:0000259" key="7">
    <source>
        <dbReference type="Pfam" id="PF23349"/>
    </source>
</evidence>
<dbReference type="Pfam" id="PF02931">
    <property type="entry name" value="Neur_chan_LBD"/>
    <property type="match status" value="1"/>
</dbReference>
<evidence type="ECO:0000313" key="12">
    <source>
        <dbReference type="RefSeq" id="XP_028967281.1"/>
    </source>
</evidence>
<dbReference type="SUPFAM" id="SSF63712">
    <property type="entry name" value="Nicotinic receptor ligand binding domain-like"/>
    <property type="match status" value="1"/>
</dbReference>
<dbReference type="InterPro" id="IPR056335">
    <property type="entry name" value="BBS7_hairpin"/>
</dbReference>
<name>A0AAJ7SEI7_9ACAR</name>
<dbReference type="GO" id="GO:0005230">
    <property type="term" value="F:extracellular ligand-gated monoatomic ion channel activity"/>
    <property type="evidence" value="ECO:0007669"/>
    <property type="project" value="InterPro"/>
</dbReference>
<dbReference type="KEGG" id="goe:100904132"/>
<feature type="transmembrane region" description="Helical" evidence="4">
    <location>
        <begin position="935"/>
        <end position="954"/>
    </location>
</feature>
<feature type="domain" description="BBS7 platform" evidence="9">
    <location>
        <begin position="498"/>
        <end position="600"/>
    </location>
</feature>
<dbReference type="Pfam" id="PF02932">
    <property type="entry name" value="Neur_chan_memb"/>
    <property type="match status" value="1"/>
</dbReference>
<reference evidence="12" key="1">
    <citation type="submission" date="2025-08" db="UniProtKB">
        <authorList>
            <consortium name="RefSeq"/>
        </authorList>
    </citation>
    <scope>IDENTIFICATION</scope>
</reference>
<dbReference type="InterPro" id="IPR056332">
    <property type="entry name" value="Beta-prop_BBS7"/>
</dbReference>
<evidence type="ECO:0000259" key="10">
    <source>
        <dbReference type="Pfam" id="PF23743"/>
    </source>
</evidence>
<feature type="domain" description="Neurotransmitter-gated ion-channel transmembrane" evidence="6">
    <location>
        <begin position="939"/>
        <end position="1023"/>
    </location>
</feature>
<evidence type="ECO:0000256" key="2">
    <source>
        <dbReference type="ARBA" id="ARBA00023136"/>
    </source>
</evidence>
<dbReference type="SUPFAM" id="SSF90112">
    <property type="entry name" value="Neurotransmitter-gated ion-channel transmembrane pore"/>
    <property type="match status" value="1"/>
</dbReference>
<dbReference type="InterPro" id="IPR018000">
    <property type="entry name" value="Neurotransmitter_ion_chnl_CS"/>
</dbReference>
<dbReference type="Pfam" id="PF23360">
    <property type="entry name" value="BBS7_GAE"/>
    <property type="match status" value="1"/>
</dbReference>
<dbReference type="Gene3D" id="1.20.58.390">
    <property type="entry name" value="Neurotransmitter-gated ion-channel transmembrane domain"/>
    <property type="match status" value="1"/>
</dbReference>
<dbReference type="InterPro" id="IPR006029">
    <property type="entry name" value="Neurotrans-gated_channel_TM"/>
</dbReference>
<sequence>MELVLNRVDYAQVDITSPKCTRLLPPTEAKGIQKVVVGNHKGVLHCFSMKKVDVQTTFKTLPCSGKIKHVDLAGPVGSAQDKIFIAIGSEIQGFTKKGKQFLKFETNLTEEVKAIAVNGNDLMICTEFIYTHYFDCKEKHSFVCSDVINDVVVIRRDQNTLLGALACQDRLIRILKDEDCICEIECLGPPFTLLHCITENESDEMKPSIELIYGTTDGNIAAVNIDNLSEPRPEWAILDETKPGGVTCLDIYDLNGDGTRDLIIGRNDGNVEVFYFNDEDQPVKRFSYTCNEGITSVIGGIVGSPGYEEILVTTYNGWIFGLTTENKDKRIDPNYILISQESAQKIVSLREEVDELNRKVARMKDAYRSLSLQPEKTVSAVPTLSVSESFVLNHVDASYLLSVEMQMPIEFILIQCDAPMDVLDSDKNTSVVSFSPCTPESGNFLLATMRCQADTTRIELKVRSIEGQPGTLRVYAAPRLQPKCAQLLKYPVKPLSLHRRTNKQDLDRPLNTLTLRGNFSLAEIHAWVAATLPEVPQKLMSDNDVNLNFVSTFLDTVLYCTYRRSEAIFKSDNISTMSILKDSLTNEGTKKKILLDISCDVNEESIKHTLSLIYPKLESQLLLSRKIQLIDALNELRVHEGDASFMPPQYGEILEQAAQLQAEFKRQPNHLERLYGMITDLFLDAHKFRGVNVKSRVSDLMALLESGDFEAICKMQSLSTIYEYVAEHKRPFPVRMTMHLLGIHSLETVEMQFRMEVMCETRWSLPTSTRKQLREALERKGVNPEAEYVYLSSDLVIGDEPWKPDLYFVQALKVSTPSTKETSQVFMGFDNLTEIILHQRLSLVISCQLDLKRYPFDSHRCLLHVRSFLLPASLLEFKLLSPKVEISRRVRRQMIGFEFQLHLHETQISYGEELGEPFNVWLMDFRIERVPMHQILTSILPSTMLVAVGFSVLFMDASATAERISLSVITLLTQYTQLAIVRRTLPPCSYVTNNDAYMFACLIIILLIVIECVLLDHIHKRENVNIRFGLIEPLDQVPRS</sequence>
<keyword evidence="11" id="KW-1185">Reference proteome</keyword>
<dbReference type="Pfam" id="PF23743">
    <property type="entry name" value="Beta-prop_BBS7"/>
    <property type="match status" value="1"/>
</dbReference>
<evidence type="ECO:0000259" key="9">
    <source>
        <dbReference type="Pfam" id="PF23361"/>
    </source>
</evidence>